<reference evidence="1" key="1">
    <citation type="submission" date="2016-07" db="EMBL/GenBank/DDBJ databases">
        <authorList>
            <person name="Bretaudeau A."/>
        </authorList>
    </citation>
    <scope>NUCLEOTIDE SEQUENCE</scope>
    <source>
        <strain evidence="1">Rice</strain>
        <tissue evidence="1">Whole body</tissue>
    </source>
</reference>
<protein>
    <submittedName>
        <fullName evidence="1">SFRICE_035743</fullName>
    </submittedName>
</protein>
<dbReference type="EMBL" id="ODYU01004972">
    <property type="protein sequence ID" value="SOQ45383.1"/>
    <property type="molecule type" value="Genomic_DNA"/>
</dbReference>
<gene>
    <name evidence="1" type="ORF">SFRICE_035743</name>
</gene>
<evidence type="ECO:0000313" key="1">
    <source>
        <dbReference type="EMBL" id="SOQ45383.1"/>
    </source>
</evidence>
<dbReference type="AlphaFoldDB" id="A0A2H1VX43"/>
<sequence length="80" mass="9186">MSRKSQRTTVGQKGMINSPGLGILLFLGNFTRCSLEYHQNQVEDITQNRPQAEEYWIKFNIASLAMISAKINQRNNKISR</sequence>
<proteinExistence type="predicted"/>
<organism evidence="1">
    <name type="scientific">Spodoptera frugiperda</name>
    <name type="common">Fall armyworm</name>
    <dbReference type="NCBI Taxonomy" id="7108"/>
    <lineage>
        <taxon>Eukaryota</taxon>
        <taxon>Metazoa</taxon>
        <taxon>Ecdysozoa</taxon>
        <taxon>Arthropoda</taxon>
        <taxon>Hexapoda</taxon>
        <taxon>Insecta</taxon>
        <taxon>Pterygota</taxon>
        <taxon>Neoptera</taxon>
        <taxon>Endopterygota</taxon>
        <taxon>Lepidoptera</taxon>
        <taxon>Glossata</taxon>
        <taxon>Ditrysia</taxon>
        <taxon>Noctuoidea</taxon>
        <taxon>Noctuidae</taxon>
        <taxon>Amphipyrinae</taxon>
        <taxon>Spodoptera</taxon>
    </lineage>
</organism>
<name>A0A2H1VX43_SPOFR</name>
<accession>A0A2H1VX43</accession>